<keyword evidence="2" id="KW-1185">Reference proteome</keyword>
<organism evidence="1 2">
    <name type="scientific">Caligus rogercresseyi</name>
    <name type="common">Sea louse</name>
    <dbReference type="NCBI Taxonomy" id="217165"/>
    <lineage>
        <taxon>Eukaryota</taxon>
        <taxon>Metazoa</taxon>
        <taxon>Ecdysozoa</taxon>
        <taxon>Arthropoda</taxon>
        <taxon>Crustacea</taxon>
        <taxon>Multicrustacea</taxon>
        <taxon>Hexanauplia</taxon>
        <taxon>Copepoda</taxon>
        <taxon>Siphonostomatoida</taxon>
        <taxon>Caligidae</taxon>
        <taxon>Caligus</taxon>
    </lineage>
</organism>
<evidence type="ECO:0000313" key="2">
    <source>
        <dbReference type="Proteomes" id="UP000595437"/>
    </source>
</evidence>
<reference evidence="2" key="1">
    <citation type="submission" date="2021-01" db="EMBL/GenBank/DDBJ databases">
        <title>Caligus Genome Assembly.</title>
        <authorList>
            <person name="Gallardo-Escarate C."/>
        </authorList>
    </citation>
    <scope>NUCLEOTIDE SEQUENCE [LARGE SCALE GENOMIC DNA]</scope>
</reference>
<dbReference type="EMBL" id="CP045890">
    <property type="protein sequence ID" value="QQP56393.1"/>
    <property type="molecule type" value="Genomic_DNA"/>
</dbReference>
<sequence>MTELKNLQAQLTAANKELEALRAAHSVATVQTPVLASATHLPPLTSLDMKD</sequence>
<gene>
    <name evidence="1" type="ORF">FKW44_001039</name>
</gene>
<dbReference type="AlphaFoldDB" id="A0A7T8KIH2"/>
<accession>A0A7T8KIH2</accession>
<name>A0A7T8KIH2_CALRO</name>
<protein>
    <submittedName>
        <fullName evidence="1">Uncharacterized protein</fullName>
    </submittedName>
</protein>
<proteinExistence type="predicted"/>
<dbReference type="Proteomes" id="UP000595437">
    <property type="component" value="Chromosome 1"/>
</dbReference>
<evidence type="ECO:0000313" key="1">
    <source>
        <dbReference type="EMBL" id="QQP56393.1"/>
    </source>
</evidence>